<organism evidence="1 2">
    <name type="scientific">Araneus ventricosus</name>
    <name type="common">Orbweaver spider</name>
    <name type="synonym">Epeira ventricosa</name>
    <dbReference type="NCBI Taxonomy" id="182803"/>
    <lineage>
        <taxon>Eukaryota</taxon>
        <taxon>Metazoa</taxon>
        <taxon>Ecdysozoa</taxon>
        <taxon>Arthropoda</taxon>
        <taxon>Chelicerata</taxon>
        <taxon>Arachnida</taxon>
        <taxon>Araneae</taxon>
        <taxon>Araneomorphae</taxon>
        <taxon>Entelegynae</taxon>
        <taxon>Araneoidea</taxon>
        <taxon>Araneidae</taxon>
        <taxon>Araneus</taxon>
    </lineage>
</organism>
<comment type="caution">
    <text evidence="1">The sequence shown here is derived from an EMBL/GenBank/DDBJ whole genome shotgun (WGS) entry which is preliminary data.</text>
</comment>
<name>A0A4Y2NN69_ARAVE</name>
<keyword evidence="2" id="KW-1185">Reference proteome</keyword>
<accession>A0A4Y2NN69</accession>
<protein>
    <submittedName>
        <fullName evidence="1">Uncharacterized protein</fullName>
    </submittedName>
</protein>
<proteinExistence type="predicted"/>
<evidence type="ECO:0000313" key="2">
    <source>
        <dbReference type="Proteomes" id="UP000499080"/>
    </source>
</evidence>
<dbReference type="EMBL" id="BGPR01009486">
    <property type="protein sequence ID" value="GBN40314.1"/>
    <property type="molecule type" value="Genomic_DNA"/>
</dbReference>
<gene>
    <name evidence="1" type="ORF">AVEN_155471_1</name>
</gene>
<reference evidence="1 2" key="1">
    <citation type="journal article" date="2019" name="Sci. Rep.">
        <title>Orb-weaving spider Araneus ventricosus genome elucidates the spidroin gene catalogue.</title>
        <authorList>
            <person name="Kono N."/>
            <person name="Nakamura H."/>
            <person name="Ohtoshi R."/>
            <person name="Moran D.A.P."/>
            <person name="Shinohara A."/>
            <person name="Yoshida Y."/>
            <person name="Fujiwara M."/>
            <person name="Mori M."/>
            <person name="Tomita M."/>
            <person name="Arakawa K."/>
        </authorList>
    </citation>
    <scope>NUCLEOTIDE SEQUENCE [LARGE SCALE GENOMIC DNA]</scope>
</reference>
<dbReference type="AlphaFoldDB" id="A0A4Y2NN69"/>
<dbReference type="Proteomes" id="UP000499080">
    <property type="component" value="Unassembled WGS sequence"/>
</dbReference>
<sequence length="193" mass="22181">MVVTVPQETFISNSHNKNKTIEMISNQQLRRFLQPDPFRNRQVLHTPVDSETKYVPHYSEIILRQQRRHLYWYSDSSLRYPTHSVTWRGYESLVACLYYAYYLLMTHIHTNCEAHSKAFSVLVDLSVRTVLDTVLELLVHCLQPICTRSKHLPAPCSYKVAAYSSLGNSCSNDYDKEISPTALSSTAPPSGVR</sequence>
<evidence type="ECO:0000313" key="1">
    <source>
        <dbReference type="EMBL" id="GBN40314.1"/>
    </source>
</evidence>